<dbReference type="Gene3D" id="1.10.10.60">
    <property type="entry name" value="Homeodomain-like"/>
    <property type="match status" value="1"/>
</dbReference>
<dbReference type="InterPro" id="IPR057993">
    <property type="entry name" value="HD-Zip_IV_C"/>
</dbReference>
<feature type="region of interest" description="Disordered" evidence="11">
    <location>
        <begin position="74"/>
        <end position="93"/>
    </location>
</feature>
<evidence type="ECO:0000256" key="11">
    <source>
        <dbReference type="SAM" id="MobiDB-lite"/>
    </source>
</evidence>
<evidence type="ECO:0000256" key="1">
    <source>
        <dbReference type="ARBA" id="ARBA00004123"/>
    </source>
</evidence>
<dbReference type="InterPro" id="IPR001356">
    <property type="entry name" value="HD"/>
</dbReference>
<evidence type="ECO:0000256" key="3">
    <source>
        <dbReference type="ARBA" id="ARBA00023015"/>
    </source>
</evidence>
<evidence type="ECO:0000313" key="15">
    <source>
        <dbReference type="Proteomes" id="UP000682877"/>
    </source>
</evidence>
<feature type="compositionally biased region" description="Basic residues" evidence="11">
    <location>
        <begin position="56"/>
        <end position="65"/>
    </location>
</feature>
<keyword evidence="15" id="KW-1185">Reference proteome</keyword>
<dbReference type="PANTHER" id="PTHR45654">
    <property type="entry name" value="HOMEOBOX-LEUCINE ZIPPER PROTEIN MERISTEM L1"/>
    <property type="match status" value="1"/>
</dbReference>
<keyword evidence="8 9" id="KW-0539">Nucleus</keyword>
<evidence type="ECO:0000256" key="9">
    <source>
        <dbReference type="PROSITE-ProRule" id="PRU00108"/>
    </source>
</evidence>
<evidence type="ECO:0000313" key="14">
    <source>
        <dbReference type="EMBL" id="CAE6215081.1"/>
    </source>
</evidence>
<dbReference type="FunFam" id="1.10.10.60:FF:000229">
    <property type="entry name" value="Homeobox-leucine zipper protein HDG1"/>
    <property type="match status" value="1"/>
</dbReference>
<evidence type="ECO:0000256" key="7">
    <source>
        <dbReference type="ARBA" id="ARBA00023163"/>
    </source>
</evidence>
<evidence type="ECO:0000256" key="2">
    <source>
        <dbReference type="ARBA" id="ARBA00006789"/>
    </source>
</evidence>
<dbReference type="InterPro" id="IPR017970">
    <property type="entry name" value="Homeobox_CS"/>
</dbReference>
<evidence type="ECO:0000256" key="5">
    <source>
        <dbReference type="ARBA" id="ARBA00023125"/>
    </source>
</evidence>
<feature type="region of interest" description="Disordered" evidence="11">
    <location>
        <begin position="1"/>
        <end position="65"/>
    </location>
</feature>
<dbReference type="Pfam" id="PF01852">
    <property type="entry name" value="START"/>
    <property type="match status" value="1"/>
</dbReference>
<dbReference type="CDD" id="cd08875">
    <property type="entry name" value="START_ArGLABRA2_like"/>
    <property type="match status" value="1"/>
</dbReference>
<dbReference type="PROSITE" id="PS50071">
    <property type="entry name" value="HOMEOBOX_2"/>
    <property type="match status" value="1"/>
</dbReference>
<keyword evidence="5 9" id="KW-0238">DNA-binding</keyword>
<dbReference type="AlphaFoldDB" id="A0A8S2B708"/>
<dbReference type="Proteomes" id="UP000682877">
    <property type="component" value="Chromosome 8"/>
</dbReference>
<comment type="subcellular location">
    <subcellularLocation>
        <location evidence="1 9 10">Nucleus</location>
    </subcellularLocation>
</comment>
<dbReference type="GO" id="GO:0003677">
    <property type="term" value="F:DNA binding"/>
    <property type="evidence" value="ECO:0007669"/>
    <property type="project" value="UniProtKB-UniRule"/>
</dbReference>
<dbReference type="InterPro" id="IPR002913">
    <property type="entry name" value="START_lipid-bd_dom"/>
</dbReference>
<dbReference type="PROSITE" id="PS50848">
    <property type="entry name" value="START"/>
    <property type="match status" value="1"/>
</dbReference>
<evidence type="ECO:0000256" key="4">
    <source>
        <dbReference type="ARBA" id="ARBA00023054"/>
    </source>
</evidence>
<name>A0A8S2B708_ARAAE</name>
<accession>A0A8S2B708</accession>
<dbReference type="SMART" id="SM00234">
    <property type="entry name" value="START"/>
    <property type="match status" value="1"/>
</dbReference>
<sequence length="746" mass="83161">MMSMMMMMGDGTVEEMMENGSAGGSFGSGSEQAEDPKFGNESDVNELQDDEQPPPAKKKRYHRHTNRQIQEMEALFKENPHPDDKQRKRLSDELGLKPRQVKFWFQNRRTQMKAQQDRNENVMLRAENDNLKSENCHLQAELRCLSCPSCGGPTVLGDIPFNELHIENCRLREELDRLCCIASRYTGRPMQSMPSTQPLINPSPMLPHHQPSLELDMSVYAGNFPEQSCTDMMMLPPQDTACFFPDQTVNNNNSNMLLADEEKVIAMEFAVSCVQELTKMCDTEEPLWIKKKSDKIGGETLCLNEEEYMRLFPWPMENHNNKGDFHREASKANAVVIMNSITLVDAFLNADKWSEMFCSIVARAKTVQIISSGVSGASGSLLLMFAELQVLSPLVPTREAYFLRYVEQNAETGNWAIVDFPIDSFHDQMQPLNTITHEYKRKPSGCIIQDMPNGYSQVKWVEHVEVDEKHVHETFAEYVKSGMAFGANRWLDVLQRQCERIASLMARNITDLGGYTAYGQSWTALSETTKDTVRITTRKMCEPGQPTGVVLCAVSTTWLPFSHHQVFDLIRDQHHQSLLEVLFNGNSPHEVAHIANGSHPGNCISLLRINVASNSWHNVELMLQESCIDNSGSLIVYSTVDVDSIQLAMNGEDSSNIPILPLGFSIVPVNPPEGISVNSNSPPSCLLTVGIQVLASNVPTAKPNLSTVSTINNHLCATVNQITSALSSTITPAIASSAAASKQEVS</sequence>
<feature type="compositionally biased region" description="Acidic residues" evidence="11">
    <location>
        <begin position="43"/>
        <end position="52"/>
    </location>
</feature>
<dbReference type="SMART" id="SM00389">
    <property type="entry name" value="HOX"/>
    <property type="match status" value="1"/>
</dbReference>
<feature type="compositionally biased region" description="Low complexity" evidence="11">
    <location>
        <begin position="1"/>
        <end position="11"/>
    </location>
</feature>
<dbReference type="Pfam" id="PF25797">
    <property type="entry name" value="PDF2_C"/>
    <property type="match status" value="1"/>
</dbReference>
<dbReference type="SUPFAM" id="SSF46689">
    <property type="entry name" value="Homeodomain-like"/>
    <property type="match status" value="1"/>
</dbReference>
<dbReference type="PANTHER" id="PTHR45654:SF11">
    <property type="entry name" value="HOMEOBOX-LEUCINE ZIPPER PROTEIN HDG5"/>
    <property type="match status" value="1"/>
</dbReference>
<evidence type="ECO:0000259" key="13">
    <source>
        <dbReference type="PROSITE" id="PS50848"/>
    </source>
</evidence>
<evidence type="ECO:0000256" key="6">
    <source>
        <dbReference type="ARBA" id="ARBA00023155"/>
    </source>
</evidence>
<evidence type="ECO:0000256" key="8">
    <source>
        <dbReference type="ARBA" id="ARBA00023242"/>
    </source>
</evidence>
<evidence type="ECO:0000259" key="12">
    <source>
        <dbReference type="PROSITE" id="PS50071"/>
    </source>
</evidence>
<proteinExistence type="inferred from homology"/>
<evidence type="ECO:0000256" key="10">
    <source>
        <dbReference type="RuleBase" id="RU000682"/>
    </source>
</evidence>
<dbReference type="GO" id="GO:0008289">
    <property type="term" value="F:lipid binding"/>
    <property type="evidence" value="ECO:0007669"/>
    <property type="project" value="InterPro"/>
</dbReference>
<reference evidence="14" key="1">
    <citation type="submission" date="2021-01" db="EMBL/GenBank/DDBJ databases">
        <authorList>
            <person name="Bezrukov I."/>
        </authorList>
    </citation>
    <scope>NUCLEOTIDE SEQUENCE</scope>
</reference>
<feature type="DNA-binding region" description="Homeobox" evidence="9">
    <location>
        <begin position="57"/>
        <end position="116"/>
    </location>
</feature>
<keyword evidence="7" id="KW-0804">Transcription</keyword>
<dbReference type="Pfam" id="PF00046">
    <property type="entry name" value="Homeodomain"/>
    <property type="match status" value="1"/>
</dbReference>
<dbReference type="InterPro" id="IPR042160">
    <property type="entry name" value="HD-Zip_IV"/>
</dbReference>
<dbReference type="InterPro" id="IPR009057">
    <property type="entry name" value="Homeodomain-like_sf"/>
</dbReference>
<gene>
    <name evidence="14" type="ORF">AARE701A_LOCUS20323</name>
</gene>
<dbReference type="CDD" id="cd00086">
    <property type="entry name" value="homeodomain"/>
    <property type="match status" value="1"/>
</dbReference>
<dbReference type="PROSITE" id="PS00027">
    <property type="entry name" value="HOMEOBOX_1"/>
    <property type="match status" value="1"/>
</dbReference>
<dbReference type="GO" id="GO:0005634">
    <property type="term" value="C:nucleus"/>
    <property type="evidence" value="ECO:0007669"/>
    <property type="project" value="UniProtKB-SubCell"/>
</dbReference>
<dbReference type="SUPFAM" id="SSF55961">
    <property type="entry name" value="Bet v1-like"/>
    <property type="match status" value="2"/>
</dbReference>
<keyword evidence="3" id="KW-0805">Transcription regulation</keyword>
<keyword evidence="4" id="KW-0175">Coiled coil</keyword>
<dbReference type="GO" id="GO:0000981">
    <property type="term" value="F:DNA-binding transcription factor activity, RNA polymerase II-specific"/>
    <property type="evidence" value="ECO:0007669"/>
    <property type="project" value="InterPro"/>
</dbReference>
<feature type="domain" description="START" evidence="13">
    <location>
        <begin position="259"/>
        <end position="503"/>
    </location>
</feature>
<keyword evidence="6 9" id="KW-0371">Homeobox</keyword>
<protein>
    <submittedName>
        <fullName evidence="14">Uncharacterized protein</fullName>
    </submittedName>
</protein>
<feature type="domain" description="Homeobox" evidence="12">
    <location>
        <begin position="55"/>
        <end position="115"/>
    </location>
</feature>
<organism evidence="14 15">
    <name type="scientific">Arabidopsis arenosa</name>
    <name type="common">Sand rock-cress</name>
    <name type="synonym">Cardaminopsis arenosa</name>
    <dbReference type="NCBI Taxonomy" id="38785"/>
    <lineage>
        <taxon>Eukaryota</taxon>
        <taxon>Viridiplantae</taxon>
        <taxon>Streptophyta</taxon>
        <taxon>Embryophyta</taxon>
        <taxon>Tracheophyta</taxon>
        <taxon>Spermatophyta</taxon>
        <taxon>Magnoliopsida</taxon>
        <taxon>eudicotyledons</taxon>
        <taxon>Gunneridae</taxon>
        <taxon>Pentapetalae</taxon>
        <taxon>rosids</taxon>
        <taxon>malvids</taxon>
        <taxon>Brassicales</taxon>
        <taxon>Brassicaceae</taxon>
        <taxon>Camelineae</taxon>
        <taxon>Arabidopsis</taxon>
    </lineage>
</organism>
<dbReference type="EMBL" id="LR999458">
    <property type="protein sequence ID" value="CAE6215081.1"/>
    <property type="molecule type" value="Genomic_DNA"/>
</dbReference>
<comment type="similarity">
    <text evidence="2">Belongs to the HD-ZIP homeobox family. Class IV subfamily.</text>
</comment>